<dbReference type="Pfam" id="PF07103">
    <property type="entry name" value="DUF1365"/>
    <property type="match status" value="1"/>
</dbReference>
<dbReference type="PANTHER" id="PTHR33973:SF4">
    <property type="entry name" value="OS07G0153300 PROTEIN"/>
    <property type="match status" value="1"/>
</dbReference>
<name>A0A478EC23_TALPI</name>
<evidence type="ECO:0000256" key="1">
    <source>
        <dbReference type="SAM" id="MobiDB-lite"/>
    </source>
</evidence>
<evidence type="ECO:0000313" key="2">
    <source>
        <dbReference type="EMBL" id="GAM42817.1"/>
    </source>
</evidence>
<dbReference type="AlphaFoldDB" id="A0A478EC23"/>
<feature type="region of interest" description="Disordered" evidence="1">
    <location>
        <begin position="273"/>
        <end position="292"/>
    </location>
</feature>
<proteinExistence type="predicted"/>
<dbReference type="EMBL" id="DF933840">
    <property type="protein sequence ID" value="GAM42817.1"/>
    <property type="molecule type" value="Genomic_DNA"/>
</dbReference>
<protein>
    <submittedName>
        <fullName evidence="2">Uncharacterized protein</fullName>
    </submittedName>
</protein>
<dbReference type="PANTHER" id="PTHR33973">
    <property type="entry name" value="OS07G0153300 PROTEIN"/>
    <property type="match status" value="1"/>
</dbReference>
<organism evidence="2 3">
    <name type="scientific">Talaromyces pinophilus</name>
    <name type="common">Penicillium pinophilum</name>
    <dbReference type="NCBI Taxonomy" id="128442"/>
    <lineage>
        <taxon>Eukaryota</taxon>
        <taxon>Fungi</taxon>
        <taxon>Dikarya</taxon>
        <taxon>Ascomycota</taxon>
        <taxon>Pezizomycotina</taxon>
        <taxon>Eurotiomycetes</taxon>
        <taxon>Eurotiomycetidae</taxon>
        <taxon>Eurotiales</taxon>
        <taxon>Trichocomaceae</taxon>
        <taxon>Talaromyces</taxon>
        <taxon>Talaromyces sect. Talaromyces</taxon>
    </lineage>
</organism>
<reference evidence="3" key="1">
    <citation type="journal article" date="2015" name="Genome Announc.">
        <title>Draft genome sequence of Talaromyces cellulolyticus strain Y-94, a source of lignocellulosic biomass-degrading enzymes.</title>
        <authorList>
            <person name="Fujii T."/>
            <person name="Koike H."/>
            <person name="Sawayama S."/>
            <person name="Yano S."/>
            <person name="Inoue H."/>
        </authorList>
    </citation>
    <scope>NUCLEOTIDE SEQUENCE [LARGE SCALE GENOMIC DNA]</scope>
    <source>
        <strain evidence="3">Y-94</strain>
    </source>
</reference>
<dbReference type="InterPro" id="IPR010775">
    <property type="entry name" value="DUF1365"/>
</dbReference>
<evidence type="ECO:0000313" key="3">
    <source>
        <dbReference type="Proteomes" id="UP000053095"/>
    </source>
</evidence>
<gene>
    <name evidence="2" type="ORF">TCE0_044r17135</name>
</gene>
<feature type="compositionally biased region" description="Polar residues" evidence="1">
    <location>
        <begin position="275"/>
        <end position="292"/>
    </location>
</feature>
<keyword evidence="3" id="KW-1185">Reference proteome</keyword>
<dbReference type="Proteomes" id="UP000053095">
    <property type="component" value="Unassembled WGS sequence"/>
</dbReference>
<accession>A0A478EC23</accession>
<sequence>MIIEANNNFAERKVWIVPAEEDNNTSSNTTTKKQRKKFHQAWPKEFHVSPFNSRRGFYSISTLDSFPPENSLDEAGTIDITITLLTSQWRSKLVARVWSTSKPLVPSKVSAVYGFAFLASWCLTGPLLQPRTLFQAFRMFRKYKLKIRDRPEPDGKVFPRHATPAERCIREVFTEHLRQIMNASTKKFHLHLHDLTDGSTKMTFSTSTANQESPCYNISILTPRFYAIALACPYIDTFLHEALLHKSEERRTARTDATNPEAFIQLLKHAADSPYRTSGNTDSTPKTSNTSIKDPKTWIPKTWKLTISLLLLWIWGCVTVMRAIFQLRLSGGGPGSFIGSTKRQIDDNSFFHCNSFKQAKTSKNLDCYLDHYVHQHYGPGLTLRYLFANLTTLVRERVLSVVGGG</sequence>